<keyword evidence="11" id="KW-1185">Reference proteome</keyword>
<dbReference type="AlphaFoldDB" id="A0A067QXC7"/>
<protein>
    <recommendedName>
        <fullName evidence="3">Cilia- and flagella-associated protein 206</fullName>
    </recommendedName>
</protein>
<evidence type="ECO:0000256" key="2">
    <source>
        <dbReference type="ARBA" id="ARBA00010500"/>
    </source>
</evidence>
<keyword evidence="6" id="KW-0969">Cilium</keyword>
<evidence type="ECO:0000313" key="10">
    <source>
        <dbReference type="EMBL" id="KDR14041.1"/>
    </source>
</evidence>
<evidence type="ECO:0000256" key="7">
    <source>
        <dbReference type="ARBA" id="ARBA00023212"/>
    </source>
</evidence>
<dbReference type="PANTHER" id="PTHR21442">
    <property type="entry name" value="CILIA- AND FLAGELLA-ASSOCIATED PROTEIN 206"/>
    <property type="match status" value="1"/>
</dbReference>
<dbReference type="Proteomes" id="UP000027135">
    <property type="component" value="Unassembled WGS sequence"/>
</dbReference>
<keyword evidence="7" id="KW-0206">Cytoskeleton</keyword>
<dbReference type="OMA" id="QGEHERI"/>
<dbReference type="EMBL" id="KK852902">
    <property type="protein sequence ID" value="KDR14041.1"/>
    <property type="molecule type" value="Genomic_DNA"/>
</dbReference>
<dbReference type="InterPro" id="IPR021897">
    <property type="entry name" value="FAP206"/>
</dbReference>
<evidence type="ECO:0000313" key="11">
    <source>
        <dbReference type="Proteomes" id="UP000027135"/>
    </source>
</evidence>
<comment type="subcellular location">
    <subcellularLocation>
        <location evidence="1">Cytoplasm</location>
        <location evidence="1">Cytoskeleton</location>
        <location evidence="1">Cilium axoneme</location>
    </subcellularLocation>
</comment>
<keyword evidence="5" id="KW-0970">Cilium biogenesis/degradation</keyword>
<evidence type="ECO:0000256" key="9">
    <source>
        <dbReference type="ARBA" id="ARBA00045321"/>
    </source>
</evidence>
<feature type="non-terminal residue" evidence="10">
    <location>
        <position position="1"/>
    </location>
</feature>
<proteinExistence type="inferred from homology"/>
<evidence type="ECO:0000256" key="1">
    <source>
        <dbReference type="ARBA" id="ARBA00004430"/>
    </source>
</evidence>
<evidence type="ECO:0000256" key="3">
    <source>
        <dbReference type="ARBA" id="ARBA00021602"/>
    </source>
</evidence>
<comment type="function">
    <text evidence="9">Essential for sperm motility and is involved in the regulation of the beating frequency of motile cilia on the epithelial cells of the respiratory tract. Required for the establishment of radial spokes in sperm flagella.</text>
</comment>
<comment type="similarity">
    <text evidence="2">Belongs to the CFAP206 family.</text>
</comment>
<accession>A0A067QXC7</accession>
<evidence type="ECO:0000256" key="5">
    <source>
        <dbReference type="ARBA" id="ARBA00022794"/>
    </source>
</evidence>
<dbReference type="GO" id="GO:0005930">
    <property type="term" value="C:axoneme"/>
    <property type="evidence" value="ECO:0007669"/>
    <property type="project" value="UniProtKB-SubCell"/>
</dbReference>
<evidence type="ECO:0000256" key="4">
    <source>
        <dbReference type="ARBA" id="ARBA00022490"/>
    </source>
</evidence>
<reference evidence="10 11" key="1">
    <citation type="journal article" date="2014" name="Nat. Commun.">
        <title>Molecular traces of alternative social organization in a termite genome.</title>
        <authorList>
            <person name="Terrapon N."/>
            <person name="Li C."/>
            <person name="Robertson H.M."/>
            <person name="Ji L."/>
            <person name="Meng X."/>
            <person name="Booth W."/>
            <person name="Chen Z."/>
            <person name="Childers C.P."/>
            <person name="Glastad K.M."/>
            <person name="Gokhale K."/>
            <person name="Gowin J."/>
            <person name="Gronenberg W."/>
            <person name="Hermansen R.A."/>
            <person name="Hu H."/>
            <person name="Hunt B.G."/>
            <person name="Huylmans A.K."/>
            <person name="Khalil S.M."/>
            <person name="Mitchell R.D."/>
            <person name="Munoz-Torres M.C."/>
            <person name="Mustard J.A."/>
            <person name="Pan H."/>
            <person name="Reese J.T."/>
            <person name="Scharf M.E."/>
            <person name="Sun F."/>
            <person name="Vogel H."/>
            <person name="Xiao J."/>
            <person name="Yang W."/>
            <person name="Yang Z."/>
            <person name="Yang Z."/>
            <person name="Zhou J."/>
            <person name="Zhu J."/>
            <person name="Brent C.S."/>
            <person name="Elsik C.G."/>
            <person name="Goodisman M.A."/>
            <person name="Liberles D.A."/>
            <person name="Roe R.M."/>
            <person name="Vargo E.L."/>
            <person name="Vilcinskas A."/>
            <person name="Wang J."/>
            <person name="Bornberg-Bauer E."/>
            <person name="Korb J."/>
            <person name="Zhang G."/>
            <person name="Liebig J."/>
        </authorList>
    </citation>
    <scope>NUCLEOTIDE SEQUENCE [LARGE SCALE GENOMIC DNA]</scope>
    <source>
        <tissue evidence="10">Whole organism</tissue>
    </source>
</reference>
<evidence type="ECO:0000256" key="6">
    <source>
        <dbReference type="ARBA" id="ARBA00023069"/>
    </source>
</evidence>
<sequence length="448" mass="50447">LIDVCVQKLSEKYSPSLATIQMQVHFDTNFASRHDIINDNRASIKFQTAPFIKEIIATYAKTKEDLEKLYRKIVVTTVISSGLGNPTHLNILREATGKTSYFISLITAALSSVFPHTELSQFMALSHKDKEQQIIELTQITTGIRLFNRDCQKGGDGIEDLPNLLQKAITATQSSLESQLQILLERVNILTAAVERCLRPPGKPEREELFGIKYKVLEAESKEGPEQGDNVHTEKLHKISTKQIQMVLDGLATARQLEVYLRKLLMEVEKSQQVLAELLDELKLRLTTIHDTVRFRTAIPTIQIYPQFIHLSEIWTSLQDEMVLLSTINNLAWSLQKYLQVLENIDEGVVKQIIGNTEILTDEARLKATTGLKINSTGLKCEVIYPAQVTEFDKIPLQYLGFCVWSLVEGVGALIPGNPNMGVCQWKENYYAMSSPAMAAEFGQDPEK</sequence>
<dbReference type="Pfam" id="PF12018">
    <property type="entry name" value="FAP206"/>
    <property type="match status" value="1"/>
</dbReference>
<gene>
    <name evidence="10" type="ORF">L798_11954</name>
</gene>
<dbReference type="GO" id="GO:0030030">
    <property type="term" value="P:cell projection organization"/>
    <property type="evidence" value="ECO:0007669"/>
    <property type="project" value="UniProtKB-KW"/>
</dbReference>
<dbReference type="GO" id="GO:0003356">
    <property type="term" value="P:regulation of cilium beat frequency"/>
    <property type="evidence" value="ECO:0007669"/>
    <property type="project" value="TreeGrafter"/>
</dbReference>
<dbReference type="eggNOG" id="ENOG502QTGJ">
    <property type="taxonomic scope" value="Eukaryota"/>
</dbReference>
<dbReference type="STRING" id="136037.A0A067QXC7"/>
<keyword evidence="4" id="KW-0963">Cytoplasm</keyword>
<keyword evidence="8" id="KW-0966">Cell projection</keyword>
<dbReference type="GO" id="GO:0036064">
    <property type="term" value="C:ciliary basal body"/>
    <property type="evidence" value="ECO:0007669"/>
    <property type="project" value="TreeGrafter"/>
</dbReference>
<organism evidence="10 11">
    <name type="scientific">Zootermopsis nevadensis</name>
    <name type="common">Dampwood termite</name>
    <dbReference type="NCBI Taxonomy" id="136037"/>
    <lineage>
        <taxon>Eukaryota</taxon>
        <taxon>Metazoa</taxon>
        <taxon>Ecdysozoa</taxon>
        <taxon>Arthropoda</taxon>
        <taxon>Hexapoda</taxon>
        <taxon>Insecta</taxon>
        <taxon>Pterygota</taxon>
        <taxon>Neoptera</taxon>
        <taxon>Polyneoptera</taxon>
        <taxon>Dictyoptera</taxon>
        <taxon>Blattodea</taxon>
        <taxon>Blattoidea</taxon>
        <taxon>Termitoidae</taxon>
        <taxon>Termopsidae</taxon>
        <taxon>Zootermopsis</taxon>
    </lineage>
</organism>
<name>A0A067QXC7_ZOONE</name>
<dbReference type="InParanoid" id="A0A067QXC7"/>
<dbReference type="PANTHER" id="PTHR21442:SF0">
    <property type="entry name" value="CILIA- AND FLAGELLA-ASSOCIATED PROTEIN 206"/>
    <property type="match status" value="1"/>
</dbReference>
<evidence type="ECO:0000256" key="8">
    <source>
        <dbReference type="ARBA" id="ARBA00023273"/>
    </source>
</evidence>